<organism evidence="8 9">
    <name type="scientific">Scylla paramamosain</name>
    <name type="common">Mud crab</name>
    <dbReference type="NCBI Taxonomy" id="85552"/>
    <lineage>
        <taxon>Eukaryota</taxon>
        <taxon>Metazoa</taxon>
        <taxon>Ecdysozoa</taxon>
        <taxon>Arthropoda</taxon>
        <taxon>Crustacea</taxon>
        <taxon>Multicrustacea</taxon>
        <taxon>Malacostraca</taxon>
        <taxon>Eumalacostraca</taxon>
        <taxon>Eucarida</taxon>
        <taxon>Decapoda</taxon>
        <taxon>Pleocyemata</taxon>
        <taxon>Brachyura</taxon>
        <taxon>Eubrachyura</taxon>
        <taxon>Portunoidea</taxon>
        <taxon>Portunidae</taxon>
        <taxon>Portuninae</taxon>
        <taxon>Scylla</taxon>
    </lineage>
</organism>
<feature type="region of interest" description="Disordered" evidence="6">
    <location>
        <begin position="1"/>
        <end position="26"/>
    </location>
</feature>
<dbReference type="Gene3D" id="3.30.160.60">
    <property type="entry name" value="Classic Zinc Finger"/>
    <property type="match status" value="1"/>
</dbReference>
<feature type="compositionally biased region" description="Polar residues" evidence="6">
    <location>
        <begin position="183"/>
        <end position="195"/>
    </location>
</feature>
<evidence type="ECO:0000256" key="6">
    <source>
        <dbReference type="SAM" id="MobiDB-lite"/>
    </source>
</evidence>
<evidence type="ECO:0000256" key="5">
    <source>
        <dbReference type="PROSITE-ProRule" id="PRU00042"/>
    </source>
</evidence>
<feature type="region of interest" description="Disordered" evidence="6">
    <location>
        <begin position="302"/>
        <end position="322"/>
    </location>
</feature>
<dbReference type="SMART" id="SM00355">
    <property type="entry name" value="ZnF_C2H2"/>
    <property type="match status" value="2"/>
</dbReference>
<feature type="region of interest" description="Disordered" evidence="6">
    <location>
        <begin position="183"/>
        <end position="206"/>
    </location>
</feature>
<evidence type="ECO:0000259" key="7">
    <source>
        <dbReference type="PROSITE" id="PS50157"/>
    </source>
</evidence>
<proteinExistence type="predicted"/>
<reference evidence="8 9" key="1">
    <citation type="submission" date="2023-03" db="EMBL/GenBank/DDBJ databases">
        <title>High-quality genome of Scylla paramamosain provides insights in environmental adaptation.</title>
        <authorList>
            <person name="Zhang L."/>
        </authorList>
    </citation>
    <scope>NUCLEOTIDE SEQUENCE [LARGE SCALE GENOMIC DNA]</scope>
    <source>
        <strain evidence="8">LZ_2023a</strain>
        <tissue evidence="8">Muscle</tissue>
    </source>
</reference>
<dbReference type="PANTHER" id="PTHR14003:SF19">
    <property type="entry name" value="YY2 TRANSCRIPTION FACTOR"/>
    <property type="match status" value="1"/>
</dbReference>
<accession>A0AAW0TWZ4</accession>
<feature type="region of interest" description="Disordered" evidence="6">
    <location>
        <begin position="114"/>
        <end position="156"/>
    </location>
</feature>
<feature type="region of interest" description="Disordered" evidence="6">
    <location>
        <begin position="406"/>
        <end position="445"/>
    </location>
</feature>
<sequence length="568" mass="62192">MSYSMAEWTDRNASARHWGAEEREADVQEKGHLWSIVETATRQEMKTSGEDGPAEAMKVEWEREGGVSGTSSFTDMTSTMRVTREATNALYSELPTHHVVPSHADQAQYLSGTAVNHGEGQSGQGGSPPAFMSIMNTPSPSSNNSDSSQCAYASPLYSPQHPQSLYGNYSNGQNLQYNHVATSPTYSTVPDNSPPTFGLPPPGQATPTYNHIPPQMTPAYTQMFYQTPSTYNYQQDLVTPTCTHPPDNPPSITRPRSSHVSPGVTPLPAPVTTSPYPEDSKVRNGKIYYTTYLNNHGAAVPKFERPARHPSGPTPSQSGQGRGQFAVQYPKAKMFPLPPDVSLSRFFQEFEGAFPYHVTAQHGNPVGYGFGSFAYPNNHGSVPGTSSSPQVSAQFPASYPTAGVAPHSHACGGARHKTCSKNNNSRHEPNRESPKGSPCGSVKERERIARRAARRLSRGVLKRKRGCTCYSCQIVFASSGHLKRHMEAHGSNRRFKCPHPYCDVAYSRQDNLKAHVAKAIHRREGDPYAIPVSDDEDSDDECNFGGDNNIIGINDFGNYEPDDYDEET</sequence>
<dbReference type="AlphaFoldDB" id="A0AAW0TWZ4"/>
<dbReference type="SUPFAM" id="SSF57667">
    <property type="entry name" value="beta-beta-alpha zinc fingers"/>
    <property type="match status" value="1"/>
</dbReference>
<feature type="compositionally biased region" description="Basic and acidic residues" evidence="6">
    <location>
        <begin position="425"/>
        <end position="434"/>
    </location>
</feature>
<dbReference type="GO" id="GO:0000981">
    <property type="term" value="F:DNA-binding transcription factor activity, RNA polymerase II-specific"/>
    <property type="evidence" value="ECO:0007669"/>
    <property type="project" value="TreeGrafter"/>
</dbReference>
<dbReference type="PROSITE" id="PS00028">
    <property type="entry name" value="ZINC_FINGER_C2H2_1"/>
    <property type="match status" value="2"/>
</dbReference>
<keyword evidence="4" id="KW-0862">Zinc</keyword>
<dbReference type="GO" id="GO:0005667">
    <property type="term" value="C:transcription regulator complex"/>
    <property type="evidence" value="ECO:0007669"/>
    <property type="project" value="TreeGrafter"/>
</dbReference>
<evidence type="ECO:0000313" key="9">
    <source>
        <dbReference type="Proteomes" id="UP001487740"/>
    </source>
</evidence>
<dbReference type="PANTHER" id="PTHR14003">
    <property type="entry name" value="TRANSCRIPTIONAL REPRESSOR PROTEIN YY"/>
    <property type="match status" value="1"/>
</dbReference>
<feature type="region of interest" description="Disordered" evidence="6">
    <location>
        <begin position="241"/>
        <end position="278"/>
    </location>
</feature>
<dbReference type="InterPro" id="IPR013087">
    <property type="entry name" value="Znf_C2H2_type"/>
</dbReference>
<dbReference type="EMBL" id="JARAKH010000023">
    <property type="protein sequence ID" value="KAK8392284.1"/>
    <property type="molecule type" value="Genomic_DNA"/>
</dbReference>
<dbReference type="Proteomes" id="UP001487740">
    <property type="component" value="Unassembled WGS sequence"/>
</dbReference>
<feature type="compositionally biased region" description="Low complexity" evidence="6">
    <location>
        <begin position="138"/>
        <end position="148"/>
    </location>
</feature>
<name>A0AAW0TWZ4_SCYPA</name>
<dbReference type="PROSITE" id="PS50157">
    <property type="entry name" value="ZINC_FINGER_C2H2_2"/>
    <property type="match status" value="2"/>
</dbReference>
<evidence type="ECO:0000256" key="4">
    <source>
        <dbReference type="ARBA" id="ARBA00022833"/>
    </source>
</evidence>
<dbReference type="Pfam" id="PF00096">
    <property type="entry name" value="zf-C2H2"/>
    <property type="match status" value="1"/>
</dbReference>
<feature type="domain" description="C2H2-type" evidence="7">
    <location>
        <begin position="495"/>
        <end position="526"/>
    </location>
</feature>
<dbReference type="GO" id="GO:0008270">
    <property type="term" value="F:zinc ion binding"/>
    <property type="evidence" value="ECO:0007669"/>
    <property type="project" value="UniProtKB-KW"/>
</dbReference>
<gene>
    <name evidence="8" type="ORF">O3P69_017697</name>
</gene>
<keyword evidence="3 5" id="KW-0863">Zinc-finger</keyword>
<keyword evidence="9" id="KW-1185">Reference proteome</keyword>
<dbReference type="GO" id="GO:0031519">
    <property type="term" value="C:PcG protein complex"/>
    <property type="evidence" value="ECO:0007669"/>
    <property type="project" value="TreeGrafter"/>
</dbReference>
<keyword evidence="2" id="KW-0677">Repeat</keyword>
<dbReference type="GO" id="GO:0000785">
    <property type="term" value="C:chromatin"/>
    <property type="evidence" value="ECO:0007669"/>
    <property type="project" value="TreeGrafter"/>
</dbReference>
<evidence type="ECO:0000313" key="8">
    <source>
        <dbReference type="EMBL" id="KAK8392284.1"/>
    </source>
</evidence>
<dbReference type="InterPro" id="IPR036236">
    <property type="entry name" value="Znf_C2H2_sf"/>
</dbReference>
<feature type="compositionally biased region" description="Polar residues" evidence="6">
    <location>
        <begin position="250"/>
        <end position="260"/>
    </location>
</feature>
<feature type="domain" description="C2H2-type" evidence="7">
    <location>
        <begin position="467"/>
        <end position="494"/>
    </location>
</feature>
<keyword evidence="1" id="KW-0479">Metal-binding</keyword>
<comment type="caution">
    <text evidence="8">The sequence shown here is derived from an EMBL/GenBank/DDBJ whole genome shotgun (WGS) entry which is preliminary data.</text>
</comment>
<evidence type="ECO:0000256" key="3">
    <source>
        <dbReference type="ARBA" id="ARBA00022771"/>
    </source>
</evidence>
<protein>
    <recommendedName>
        <fullName evidence="7">C2H2-type domain-containing protein</fullName>
    </recommendedName>
</protein>
<evidence type="ECO:0000256" key="1">
    <source>
        <dbReference type="ARBA" id="ARBA00022723"/>
    </source>
</evidence>
<dbReference type="GO" id="GO:0000978">
    <property type="term" value="F:RNA polymerase II cis-regulatory region sequence-specific DNA binding"/>
    <property type="evidence" value="ECO:0007669"/>
    <property type="project" value="TreeGrafter"/>
</dbReference>
<evidence type="ECO:0000256" key="2">
    <source>
        <dbReference type="ARBA" id="ARBA00022737"/>
    </source>
</evidence>